<dbReference type="Pfam" id="PF00501">
    <property type="entry name" value="AMP-binding"/>
    <property type="match status" value="1"/>
</dbReference>
<dbReference type="SUPFAM" id="SSF52777">
    <property type="entry name" value="CoA-dependent acyltransferases"/>
    <property type="match status" value="4"/>
</dbReference>
<evidence type="ECO:0000259" key="5">
    <source>
        <dbReference type="PROSITE" id="PS50075"/>
    </source>
</evidence>
<feature type="domain" description="Carrier" evidence="5">
    <location>
        <begin position="465"/>
        <end position="539"/>
    </location>
</feature>
<keyword evidence="2" id="KW-0596">Phosphopantetheine</keyword>
<dbReference type="Pfam" id="PF00975">
    <property type="entry name" value="Thioesterase"/>
    <property type="match status" value="1"/>
</dbReference>
<proteinExistence type="predicted"/>
<dbReference type="SMART" id="SM00823">
    <property type="entry name" value="PKS_PP"/>
    <property type="match status" value="2"/>
</dbReference>
<dbReference type="Gene3D" id="3.30.559.10">
    <property type="entry name" value="Chloramphenicol acetyltransferase-like domain"/>
    <property type="match status" value="2"/>
</dbReference>
<evidence type="ECO:0000256" key="3">
    <source>
        <dbReference type="ARBA" id="ARBA00022553"/>
    </source>
</evidence>
<comment type="cofactor">
    <cofactor evidence="1">
        <name>pantetheine 4'-phosphate</name>
        <dbReference type="ChEBI" id="CHEBI:47942"/>
    </cofactor>
</comment>
<dbReference type="PROSITE" id="PS00012">
    <property type="entry name" value="PHOSPHOPANTETHEINE"/>
    <property type="match status" value="2"/>
</dbReference>
<dbReference type="Proteomes" id="UP001596220">
    <property type="component" value="Unassembled WGS sequence"/>
</dbReference>
<feature type="compositionally biased region" description="Basic and acidic residues" evidence="4">
    <location>
        <begin position="423"/>
        <end position="441"/>
    </location>
</feature>
<dbReference type="Pfam" id="PF13193">
    <property type="entry name" value="AMP-binding_C"/>
    <property type="match status" value="1"/>
</dbReference>
<dbReference type="InterPro" id="IPR023213">
    <property type="entry name" value="CAT-like_dom_sf"/>
</dbReference>
<dbReference type="InterPro" id="IPR001031">
    <property type="entry name" value="Thioesterase"/>
</dbReference>
<dbReference type="PANTHER" id="PTHR45527:SF1">
    <property type="entry name" value="FATTY ACID SYNTHASE"/>
    <property type="match status" value="1"/>
</dbReference>
<dbReference type="InterPro" id="IPR020845">
    <property type="entry name" value="AMP-binding_CS"/>
</dbReference>
<dbReference type="SUPFAM" id="SSF56801">
    <property type="entry name" value="Acetyl-CoA synthetase-like"/>
    <property type="match status" value="1"/>
</dbReference>
<dbReference type="InterPro" id="IPR006162">
    <property type="entry name" value="Ppantetheine_attach_site"/>
</dbReference>
<reference evidence="7" key="1">
    <citation type="journal article" date="2019" name="Int. J. Syst. Evol. Microbiol.">
        <title>The Global Catalogue of Microorganisms (GCM) 10K type strain sequencing project: providing services to taxonomists for standard genome sequencing and annotation.</title>
        <authorList>
            <consortium name="The Broad Institute Genomics Platform"/>
            <consortium name="The Broad Institute Genome Sequencing Center for Infectious Disease"/>
            <person name="Wu L."/>
            <person name="Ma J."/>
        </authorList>
    </citation>
    <scope>NUCLEOTIDE SEQUENCE [LARGE SCALE GENOMIC DNA]</scope>
    <source>
        <strain evidence="7">CGMCC 4.7246</strain>
    </source>
</reference>
<name>A0ABW1P9A2_9PSEU</name>
<feature type="domain" description="Carrier" evidence="5">
    <location>
        <begin position="1502"/>
        <end position="1577"/>
    </location>
</feature>
<dbReference type="NCBIfam" id="TIGR01733">
    <property type="entry name" value="AA-adenyl-dom"/>
    <property type="match status" value="1"/>
</dbReference>
<dbReference type="PROSITE" id="PS00455">
    <property type="entry name" value="AMP_BINDING"/>
    <property type="match status" value="1"/>
</dbReference>
<comment type="caution">
    <text evidence="6">The sequence shown here is derived from an EMBL/GenBank/DDBJ whole genome shotgun (WGS) entry which is preliminary data.</text>
</comment>
<keyword evidence="7" id="KW-1185">Reference proteome</keyword>
<dbReference type="InterPro" id="IPR029058">
    <property type="entry name" value="AB_hydrolase_fold"/>
</dbReference>
<dbReference type="Pfam" id="PF00550">
    <property type="entry name" value="PP-binding"/>
    <property type="match status" value="2"/>
</dbReference>
<evidence type="ECO:0000256" key="4">
    <source>
        <dbReference type="SAM" id="MobiDB-lite"/>
    </source>
</evidence>
<dbReference type="InterPro" id="IPR009081">
    <property type="entry name" value="PP-bd_ACP"/>
</dbReference>
<dbReference type="Gene3D" id="1.10.1200.10">
    <property type="entry name" value="ACP-like"/>
    <property type="match status" value="2"/>
</dbReference>
<gene>
    <name evidence="6" type="ORF">ACFP3R_20480</name>
</gene>
<dbReference type="InterPro" id="IPR010071">
    <property type="entry name" value="AA_adenyl_dom"/>
</dbReference>
<organism evidence="6 7">
    <name type="scientific">Saccharothrix lopnurensis</name>
    <dbReference type="NCBI Taxonomy" id="1670621"/>
    <lineage>
        <taxon>Bacteria</taxon>
        <taxon>Bacillati</taxon>
        <taxon>Actinomycetota</taxon>
        <taxon>Actinomycetes</taxon>
        <taxon>Pseudonocardiales</taxon>
        <taxon>Pseudonocardiaceae</taxon>
        <taxon>Saccharothrix</taxon>
    </lineage>
</organism>
<dbReference type="InterPro" id="IPR045851">
    <property type="entry name" value="AMP-bd_C_sf"/>
</dbReference>
<keyword evidence="3" id="KW-0597">Phosphoprotein</keyword>
<dbReference type="InterPro" id="IPR025110">
    <property type="entry name" value="AMP-bd_C"/>
</dbReference>
<evidence type="ECO:0000313" key="6">
    <source>
        <dbReference type="EMBL" id="MFC6091655.1"/>
    </source>
</evidence>
<dbReference type="Gene3D" id="3.30.300.30">
    <property type="match status" value="1"/>
</dbReference>
<dbReference type="EMBL" id="JBHSQO010000020">
    <property type="protein sequence ID" value="MFC6091655.1"/>
    <property type="molecule type" value="Genomic_DNA"/>
</dbReference>
<dbReference type="Gene3D" id="2.30.38.10">
    <property type="entry name" value="Luciferase, Domain 3"/>
    <property type="match status" value="1"/>
</dbReference>
<feature type="compositionally biased region" description="Low complexity" evidence="4">
    <location>
        <begin position="442"/>
        <end position="451"/>
    </location>
</feature>
<dbReference type="Gene3D" id="3.40.50.980">
    <property type="match status" value="2"/>
</dbReference>
<dbReference type="RefSeq" id="WP_380637940.1">
    <property type="nucleotide sequence ID" value="NZ_JBHSQO010000020.1"/>
</dbReference>
<dbReference type="SUPFAM" id="SSF53474">
    <property type="entry name" value="alpha/beta-Hydrolases"/>
    <property type="match status" value="1"/>
</dbReference>
<evidence type="ECO:0000256" key="1">
    <source>
        <dbReference type="ARBA" id="ARBA00001957"/>
    </source>
</evidence>
<dbReference type="Pfam" id="PF00668">
    <property type="entry name" value="Condensation"/>
    <property type="match status" value="2"/>
</dbReference>
<dbReference type="InterPro" id="IPR036736">
    <property type="entry name" value="ACP-like_sf"/>
</dbReference>
<sequence>MTADQGAATGVYVFPASRAQYQMFFVQQVVGDAPTYHVPLCYRLSGEVDEGALRRAVADVVARHEALRTRFALADGELLQVVDPTAEPELTVAHAVPADGWVAREAARPFDLERGPLFRAALLRLGGAESVLVLTMHHIVCDGWSADLVFGEVVDGYAAHVAGRDPDLPAPAFQYADYSGWQDEWLAGPAAAAQLAHWRDVLAHPLPTLELPTGGPGGPPAGADLSFDLPADAVARLRALAAESGATLFMVLLAAFKVLLRELSGVDDVVVGTVSANRGRPEFAGTVGFLVNTLAVRTRLDGAPTFRDVLHRVRGTALAAFANQDVPFELVVEEVKPPRAGDRHPVFQVLFTFFEAGDGARTAADVGFTPFLLDSGTAKFPLTLEITDRDRGAGANFEYRSDLFGAEQVGRFAERYARLLEDVAADPDRPLDPNRPPDADRPPAAVPSRPVAAEDDWDEPAPYAAPTNAVEAVLAGIWSQVLGRDPVGIDDNYFEIGGDSIRSVQLLARAREHGLGIKVTDLVLHQTIRELAPRTTLVDPGQPAEVGRLELLAPADRELIGDDVVDAYPLSALQAGMLYHSESSDSEQIYHNVATYHLRVEHSETAWREAVATAVARHEVLRTSFAVAGFGEPVQLVHARVPTPLTFEDLRGEADVEAAVARRFRAERARPFDWTRPPLIRFHVQRRADDEVQLWIVEHHAIVDGWSGRSLFAELLTLYVRALGHDREVPPPPKARFRTFVALERAALADDAQRAFWTDLLHDVTAGALPLGGPATAEPDMAMTEFTVPAEVGAGLLALANRLKVSVRVVLLAAHLRVVSLLSGRDDVVTGVVYNGRGEETDGDRVLGLFLNTVPFRLDLPDGTWADLVRHVSDADVAIQPHRRFPLAELQRAHGGEPLFETFFNYTHFHVSRDQPSGDVLELVDEDSVVPTNFPFGAEFFRDAGTGEIAIGLRHDRTRLDTGQVERARDYYLAALRALVTDPDATHTDAELRPERERALLAGWNDTDRHYPGPHLLHALTDGDPDAPAVRFGDTVLTYREFDVRANRLAHRLIELGVRPGTFVGVSAERSVELVVALHAVVRAGGAYLPLDPDNPPARTEEMVAQARPVVVLADRDLPGAHRLDLATGHPDTATGHPDLATAYPDTAPVTAVTPDDPAYLIFTSGSTGRPKGVVVPHRAIANRLLWMQDEYPIGPDDRVLQKTPYSFDVSVWEFFWPLMTGACLVVARPGGHRDPAYLTGLVREAGVTVLHFVPSMLRAFLDDDDVPACTSLRRVFASGEALPHDLQQRFFATHPAELVNLYGPTEAAVDVSHWRCRDDGRAVVPIGRPIANVRLHVLDARRRPVPIGVAGELHIGGVGLADGYVGRPDLTAERFAGGLYRTGDLARHLPGGELEYLGRVDDQVKVRGFRVEPAEVEAVLGGHDGVRGCAVVVRDGALAAFFAGDADPARLRAFLLDRLPEHMVPRLWRAVDAIPLSANGKVDRKALAAVEVRRDRTSAAEPVTEAERVLLDVWRDVLGVEDVGVLDTFGDLGGHSLKALRLLTAVRKRFGRAVPVTGLLDGGTVRSVAALLTGNDAAVEDRPRLRVLRAGGDGTPVVLVHPAGGALSVYREVVAAIDPRHPVHGVSAAARPAADVGETAAAYLGLLRGFPRHHLAGWSFGAVVAHEMAVRAPDRTASLTMVDPAYPGQYDVDDVDFAEQLRHELGDGHARDADALLAVFEANARAHARHRPGVHGGDAVFVQGEENREHDSAGRWAAHVAGRFTAHDLPADHFALVRPPHAAAVAALIDLGAGSDPGPNRGGGT</sequence>
<dbReference type="CDD" id="cd19531">
    <property type="entry name" value="LCL_NRPS-like"/>
    <property type="match status" value="1"/>
</dbReference>
<dbReference type="PROSITE" id="PS50075">
    <property type="entry name" value="CARRIER"/>
    <property type="match status" value="2"/>
</dbReference>
<evidence type="ECO:0000313" key="7">
    <source>
        <dbReference type="Proteomes" id="UP001596220"/>
    </source>
</evidence>
<protein>
    <submittedName>
        <fullName evidence="6">Amino acid adenylation domain-containing protein</fullName>
    </submittedName>
</protein>
<dbReference type="Gene3D" id="3.30.559.30">
    <property type="entry name" value="Nonribosomal peptide synthetase, condensation domain"/>
    <property type="match status" value="2"/>
</dbReference>
<dbReference type="PANTHER" id="PTHR45527">
    <property type="entry name" value="NONRIBOSOMAL PEPTIDE SYNTHETASE"/>
    <property type="match status" value="1"/>
</dbReference>
<evidence type="ECO:0000256" key="2">
    <source>
        <dbReference type="ARBA" id="ARBA00022450"/>
    </source>
</evidence>
<dbReference type="InterPro" id="IPR000873">
    <property type="entry name" value="AMP-dep_synth/lig_dom"/>
</dbReference>
<dbReference type="InterPro" id="IPR001242">
    <property type="entry name" value="Condensation_dom"/>
</dbReference>
<dbReference type="CDD" id="cd17646">
    <property type="entry name" value="A_NRPS_AB3403-like"/>
    <property type="match status" value="1"/>
</dbReference>
<dbReference type="InterPro" id="IPR020806">
    <property type="entry name" value="PKS_PP-bd"/>
</dbReference>
<feature type="region of interest" description="Disordered" evidence="4">
    <location>
        <begin position="423"/>
        <end position="463"/>
    </location>
</feature>
<dbReference type="Gene3D" id="3.40.50.1820">
    <property type="entry name" value="alpha/beta hydrolase"/>
    <property type="match status" value="1"/>
</dbReference>
<dbReference type="SUPFAM" id="SSF47336">
    <property type="entry name" value="ACP-like"/>
    <property type="match status" value="2"/>
</dbReference>
<accession>A0ABW1P9A2</accession>